<reference evidence="2 3" key="1">
    <citation type="submission" date="2016-11" db="EMBL/GenBank/DDBJ databases">
        <authorList>
            <person name="Jaros S."/>
            <person name="Januszkiewicz K."/>
            <person name="Wedrychowicz H."/>
        </authorList>
    </citation>
    <scope>NUCLEOTIDE SEQUENCE [LARGE SCALE GENOMIC DNA]</scope>
    <source>
        <strain evidence="2">NVI 5450</strain>
    </source>
</reference>
<organism evidence="2 3">
    <name type="scientific">Moritella viscosa</name>
    <dbReference type="NCBI Taxonomy" id="80854"/>
    <lineage>
        <taxon>Bacteria</taxon>
        <taxon>Pseudomonadati</taxon>
        <taxon>Pseudomonadota</taxon>
        <taxon>Gammaproteobacteria</taxon>
        <taxon>Alteromonadales</taxon>
        <taxon>Moritellaceae</taxon>
        <taxon>Moritella</taxon>
    </lineage>
</organism>
<keyword evidence="1" id="KW-0812">Transmembrane</keyword>
<keyword evidence="1" id="KW-0472">Membrane</keyword>
<evidence type="ECO:0000313" key="3">
    <source>
        <dbReference type="Proteomes" id="UP000183794"/>
    </source>
</evidence>
<dbReference type="EMBL" id="FPLD01000131">
    <property type="protein sequence ID" value="SGZ17230.1"/>
    <property type="molecule type" value="Genomic_DNA"/>
</dbReference>
<dbReference type="AlphaFoldDB" id="A0A1L0C7S2"/>
<protein>
    <submittedName>
        <fullName evidence="2">Uncharacterized protein</fullName>
    </submittedName>
</protein>
<dbReference type="Proteomes" id="UP000183794">
    <property type="component" value="Unassembled WGS sequence"/>
</dbReference>
<feature type="transmembrane region" description="Helical" evidence="1">
    <location>
        <begin position="7"/>
        <end position="28"/>
    </location>
</feature>
<gene>
    <name evidence="2" type="ORF">NVI5450_4484</name>
</gene>
<proteinExistence type="predicted"/>
<evidence type="ECO:0000313" key="2">
    <source>
        <dbReference type="EMBL" id="SGZ17230.1"/>
    </source>
</evidence>
<evidence type="ECO:0000256" key="1">
    <source>
        <dbReference type="SAM" id="Phobius"/>
    </source>
</evidence>
<keyword evidence="1" id="KW-1133">Transmembrane helix</keyword>
<name>A0A1L0C7S2_9GAMM</name>
<accession>A0A1L0C7S2</accession>
<sequence>MAVLSGVVIYFVTDINVIFSFLFIGFIIGPWAMGWGIGGRDINK</sequence>